<evidence type="ECO:0000256" key="1">
    <source>
        <dbReference type="ARBA" id="ARBA00006890"/>
    </source>
</evidence>
<dbReference type="PANTHER" id="PTHR43197">
    <property type="entry name" value="UTP--GLUCOSE-1-PHOSPHATE URIDYLYLTRANSFERASE"/>
    <property type="match status" value="1"/>
</dbReference>
<evidence type="ECO:0000256" key="7">
    <source>
        <dbReference type="ARBA" id="ARBA00048128"/>
    </source>
</evidence>
<evidence type="ECO:0000256" key="2">
    <source>
        <dbReference type="ARBA" id="ARBA00012415"/>
    </source>
</evidence>
<reference evidence="11" key="1">
    <citation type="submission" date="2017-01" db="EMBL/GenBank/DDBJ databases">
        <authorList>
            <person name="Varghese N."/>
            <person name="Submissions S."/>
        </authorList>
    </citation>
    <scope>NUCLEOTIDE SEQUENCE [LARGE SCALE GENOMIC DNA]</scope>
    <source>
        <strain evidence="11">DSM 22306</strain>
    </source>
</reference>
<dbReference type="RefSeq" id="WP_054340034.1">
    <property type="nucleotide sequence ID" value="NZ_FTOE01000014.1"/>
</dbReference>
<evidence type="ECO:0000259" key="9">
    <source>
        <dbReference type="Pfam" id="PF00483"/>
    </source>
</evidence>
<evidence type="ECO:0000313" key="11">
    <source>
        <dbReference type="Proteomes" id="UP000185999"/>
    </source>
</evidence>
<dbReference type="EMBL" id="FTOE01000014">
    <property type="protein sequence ID" value="SIT09046.1"/>
    <property type="molecule type" value="Genomic_DNA"/>
</dbReference>
<dbReference type="STRING" id="619304.SAMN05421760_11432"/>
<dbReference type="OrthoDB" id="9803306at2"/>
<dbReference type="GO" id="GO:0006011">
    <property type="term" value="P:UDP-alpha-D-glucose metabolic process"/>
    <property type="evidence" value="ECO:0007669"/>
    <property type="project" value="InterPro"/>
</dbReference>
<evidence type="ECO:0000256" key="5">
    <source>
        <dbReference type="ARBA" id="ARBA00022695"/>
    </source>
</evidence>
<evidence type="ECO:0000256" key="3">
    <source>
        <dbReference type="ARBA" id="ARBA00019048"/>
    </source>
</evidence>
<protein>
    <recommendedName>
        <fullName evidence="3 8">UTP--glucose-1-phosphate uridylyltransferase</fullName>
        <ecNumber evidence="2 8">2.7.7.9</ecNumber>
    </recommendedName>
    <alternativeName>
        <fullName evidence="8">UDP-glucose pyrophosphorylase</fullName>
    </alternativeName>
</protein>
<dbReference type="InterPro" id="IPR029044">
    <property type="entry name" value="Nucleotide-diphossugar_trans"/>
</dbReference>
<evidence type="ECO:0000256" key="8">
    <source>
        <dbReference type="RuleBase" id="RU361259"/>
    </source>
</evidence>
<evidence type="ECO:0000313" key="10">
    <source>
        <dbReference type="EMBL" id="SIT09046.1"/>
    </source>
</evidence>
<evidence type="ECO:0000256" key="6">
    <source>
        <dbReference type="ARBA" id="ARBA00037294"/>
    </source>
</evidence>
<name>A0A1N7PES4_9GAMM</name>
<dbReference type="NCBIfam" id="TIGR01099">
    <property type="entry name" value="galU"/>
    <property type="match status" value="1"/>
</dbReference>
<feature type="domain" description="Nucleotidyl transferase" evidence="9">
    <location>
        <begin position="13"/>
        <end position="278"/>
    </location>
</feature>
<proteinExistence type="inferred from homology"/>
<sequence length="298" mass="32032">MSVLIYSKLTKIVIPVAGLGTRMLPASKAIPKEMLTVVDKPVIQHVVEEAIKAGFTEIILVTRNGKASIEDHFDKHYELETELARKGKDALLRSVRDILPEGVTICAVRQNQPRGLGHAVLCAAAVVGNDDFAVMLPDMLIHSTHTGQSDLADMVAGYHSSGAAQIMVEAVPFEHVERYGVVDCAGKPLSPGQSQAIVGMVEKPPQAEAPSNQAIVGRYILPARVMALLKETQPGAGGEIQLTDALDQLIHEAPVHAYSMRGKTYDCGHKLGFLQANVAFGLDHAETGADFKNFLKSL</sequence>
<dbReference type="Proteomes" id="UP000185999">
    <property type="component" value="Unassembled WGS sequence"/>
</dbReference>
<dbReference type="SUPFAM" id="SSF53448">
    <property type="entry name" value="Nucleotide-diphospho-sugar transferases"/>
    <property type="match status" value="1"/>
</dbReference>
<accession>A0A1N7PES4</accession>
<keyword evidence="5 8" id="KW-0548">Nucleotidyltransferase</keyword>
<gene>
    <name evidence="10" type="ORF">SAMN05421760_11432</name>
</gene>
<dbReference type="GO" id="GO:0003983">
    <property type="term" value="F:UTP:glucose-1-phosphate uridylyltransferase activity"/>
    <property type="evidence" value="ECO:0007669"/>
    <property type="project" value="UniProtKB-EC"/>
</dbReference>
<dbReference type="PANTHER" id="PTHR43197:SF1">
    <property type="entry name" value="UTP--GLUCOSE-1-PHOSPHATE URIDYLYLTRANSFERASE"/>
    <property type="match status" value="1"/>
</dbReference>
<comment type="similarity">
    <text evidence="1 8">Belongs to the UDPGP type 2 family.</text>
</comment>
<dbReference type="Pfam" id="PF00483">
    <property type="entry name" value="NTP_transferase"/>
    <property type="match status" value="1"/>
</dbReference>
<dbReference type="InterPro" id="IPR005771">
    <property type="entry name" value="GalU_uridylyltTrfase_bac/arc"/>
</dbReference>
<dbReference type="Gene3D" id="3.90.550.10">
    <property type="entry name" value="Spore Coat Polysaccharide Biosynthesis Protein SpsA, Chain A"/>
    <property type="match status" value="1"/>
</dbReference>
<comment type="function">
    <text evidence="6">May play a role in stationary phase survival.</text>
</comment>
<comment type="catalytic activity">
    <reaction evidence="7 8">
        <text>alpha-D-glucose 1-phosphate + UTP + H(+) = UDP-alpha-D-glucose + diphosphate</text>
        <dbReference type="Rhea" id="RHEA:19889"/>
        <dbReference type="ChEBI" id="CHEBI:15378"/>
        <dbReference type="ChEBI" id="CHEBI:33019"/>
        <dbReference type="ChEBI" id="CHEBI:46398"/>
        <dbReference type="ChEBI" id="CHEBI:58601"/>
        <dbReference type="ChEBI" id="CHEBI:58885"/>
        <dbReference type="EC" id="2.7.7.9"/>
    </reaction>
</comment>
<dbReference type="AlphaFoldDB" id="A0A1N7PES4"/>
<organism evidence="10 11">
    <name type="scientific">Neptunomonas antarctica</name>
    <dbReference type="NCBI Taxonomy" id="619304"/>
    <lineage>
        <taxon>Bacteria</taxon>
        <taxon>Pseudomonadati</taxon>
        <taxon>Pseudomonadota</taxon>
        <taxon>Gammaproteobacteria</taxon>
        <taxon>Oceanospirillales</taxon>
        <taxon>Oceanospirillaceae</taxon>
        <taxon>Neptunomonas</taxon>
    </lineage>
</organism>
<keyword evidence="11" id="KW-1185">Reference proteome</keyword>
<dbReference type="InterPro" id="IPR005835">
    <property type="entry name" value="NTP_transferase_dom"/>
</dbReference>
<dbReference type="CDD" id="cd02541">
    <property type="entry name" value="UGPase_prokaryotic"/>
    <property type="match status" value="1"/>
</dbReference>
<keyword evidence="4 8" id="KW-0808">Transferase</keyword>
<dbReference type="EC" id="2.7.7.9" evidence="2 8"/>
<evidence type="ECO:0000256" key="4">
    <source>
        <dbReference type="ARBA" id="ARBA00022679"/>
    </source>
</evidence>